<dbReference type="Proteomes" id="UP000198888">
    <property type="component" value="Unassembled WGS sequence"/>
</dbReference>
<evidence type="ECO:0000313" key="3">
    <source>
        <dbReference type="Proteomes" id="UP000198888"/>
    </source>
</evidence>
<gene>
    <name evidence="2" type="ORF">SAMN05444271_12039</name>
</gene>
<proteinExistence type="predicted"/>
<reference evidence="2 3" key="1">
    <citation type="submission" date="2016-10" db="EMBL/GenBank/DDBJ databases">
        <authorList>
            <person name="de Groot N.N."/>
        </authorList>
    </citation>
    <scope>NUCLEOTIDE SEQUENCE [LARGE SCALE GENOMIC DNA]</scope>
    <source>
        <strain evidence="2 3">DSM 22187</strain>
    </source>
</reference>
<protein>
    <submittedName>
        <fullName evidence="2">Uncharacterized protein</fullName>
    </submittedName>
</protein>
<keyword evidence="1" id="KW-1133">Transmembrane helix</keyword>
<feature type="transmembrane region" description="Helical" evidence="1">
    <location>
        <begin position="6"/>
        <end position="31"/>
    </location>
</feature>
<evidence type="ECO:0000256" key="1">
    <source>
        <dbReference type="SAM" id="Phobius"/>
    </source>
</evidence>
<dbReference type="AlphaFoldDB" id="A0A1H6VW19"/>
<keyword evidence="1" id="KW-0472">Membrane</keyword>
<organism evidence="2 3">
    <name type="scientific">Halohasta litchfieldiae</name>
    <dbReference type="NCBI Taxonomy" id="1073996"/>
    <lineage>
        <taxon>Archaea</taxon>
        <taxon>Methanobacteriati</taxon>
        <taxon>Methanobacteriota</taxon>
        <taxon>Stenosarchaea group</taxon>
        <taxon>Halobacteria</taxon>
        <taxon>Halobacteriales</taxon>
        <taxon>Haloferacaceae</taxon>
        <taxon>Halohasta</taxon>
    </lineage>
</organism>
<dbReference type="EMBL" id="FNYR01000020">
    <property type="protein sequence ID" value="SEJ08829.1"/>
    <property type="molecule type" value="Genomic_DNA"/>
</dbReference>
<sequence length="32" mass="3361">MGISAALAWVRAMVVLAVGQTAAWWGVVYGIL</sequence>
<keyword evidence="1" id="KW-0812">Transmembrane</keyword>
<accession>A0A1H6VW19</accession>
<dbReference type="STRING" id="1073996.SAMN05444271_12039"/>
<evidence type="ECO:0000313" key="2">
    <source>
        <dbReference type="EMBL" id="SEJ08829.1"/>
    </source>
</evidence>
<keyword evidence="3" id="KW-1185">Reference proteome</keyword>
<name>A0A1H6VW19_9EURY</name>